<reference evidence="4" key="1">
    <citation type="submission" date="2023-07" db="EMBL/GenBank/DDBJ databases">
        <title>Genome content predicts the carbon catabolic preferences of heterotrophic bacteria.</title>
        <authorList>
            <person name="Gralka M."/>
        </authorList>
    </citation>
    <scope>NUCLEOTIDE SEQUENCE</scope>
    <source>
        <strain evidence="4">E2R20</strain>
    </source>
</reference>
<dbReference type="Gene3D" id="3.40.630.30">
    <property type="match status" value="1"/>
</dbReference>
<dbReference type="Proteomes" id="UP001170310">
    <property type="component" value="Unassembled WGS sequence"/>
</dbReference>
<evidence type="ECO:0000256" key="2">
    <source>
        <dbReference type="ARBA" id="ARBA00023315"/>
    </source>
</evidence>
<dbReference type="PROSITE" id="PS51186">
    <property type="entry name" value="GNAT"/>
    <property type="match status" value="1"/>
</dbReference>
<dbReference type="CDD" id="cd04301">
    <property type="entry name" value="NAT_SF"/>
    <property type="match status" value="1"/>
</dbReference>
<dbReference type="InterPro" id="IPR050832">
    <property type="entry name" value="Bact_Acetyltransf"/>
</dbReference>
<evidence type="ECO:0000313" key="4">
    <source>
        <dbReference type="EMBL" id="MDO6572551.1"/>
    </source>
</evidence>
<dbReference type="InterPro" id="IPR016181">
    <property type="entry name" value="Acyl_CoA_acyltransferase"/>
</dbReference>
<accession>A0AAW7YQR7</accession>
<dbReference type="PANTHER" id="PTHR43877">
    <property type="entry name" value="AMINOALKYLPHOSPHONATE N-ACETYLTRANSFERASE-RELATED-RELATED"/>
    <property type="match status" value="1"/>
</dbReference>
<keyword evidence="1" id="KW-0808">Transferase</keyword>
<evidence type="ECO:0000259" key="3">
    <source>
        <dbReference type="PROSITE" id="PS51186"/>
    </source>
</evidence>
<protein>
    <submittedName>
        <fullName evidence="4">GNAT family N-acetyltransferase</fullName>
    </submittedName>
</protein>
<comment type="caution">
    <text evidence="4">The sequence shown here is derived from an EMBL/GenBank/DDBJ whole genome shotgun (WGS) entry which is preliminary data.</text>
</comment>
<evidence type="ECO:0000256" key="1">
    <source>
        <dbReference type="ARBA" id="ARBA00022679"/>
    </source>
</evidence>
<dbReference type="GO" id="GO:0016747">
    <property type="term" value="F:acyltransferase activity, transferring groups other than amino-acyl groups"/>
    <property type="evidence" value="ECO:0007669"/>
    <property type="project" value="InterPro"/>
</dbReference>
<gene>
    <name evidence="4" type="ORF">Q4528_00090</name>
</gene>
<proteinExistence type="predicted"/>
<dbReference type="EMBL" id="JAUOQO010000001">
    <property type="protein sequence ID" value="MDO6572551.1"/>
    <property type="molecule type" value="Genomic_DNA"/>
</dbReference>
<dbReference type="AlphaFoldDB" id="A0AAW7YQR7"/>
<dbReference type="PANTHER" id="PTHR43877:SF2">
    <property type="entry name" value="AMINOALKYLPHOSPHONATE N-ACETYLTRANSFERASE-RELATED"/>
    <property type="match status" value="1"/>
</dbReference>
<keyword evidence="5" id="KW-1185">Reference proteome</keyword>
<dbReference type="Pfam" id="PF00583">
    <property type="entry name" value="Acetyltransf_1"/>
    <property type="match status" value="1"/>
</dbReference>
<dbReference type="SUPFAM" id="SSF55729">
    <property type="entry name" value="Acyl-CoA N-acyltransferases (Nat)"/>
    <property type="match status" value="1"/>
</dbReference>
<feature type="domain" description="N-acetyltransferase" evidence="3">
    <location>
        <begin position="1"/>
        <end position="171"/>
    </location>
</feature>
<sequence length="171" mass="20305">MMRQIEEINIEDVKALQKIAIDTFYETFKPYYTEENLQKFFEDAYNIEKLKTELNNPESFHYFFKENNEIVGYTKFNIDNAQTEPHGEDYLEVQRIYFYQTHQGGGRGKELISLAVEKAKSFGKSKIWLGVWEHNPNAIQFYKSRGFVQTGQHEFYTGDVVDRDIIMEKEL</sequence>
<organism evidence="4 5">
    <name type="scientific">Staphylococcus pasteuri_A</name>
    <dbReference type="NCBI Taxonomy" id="3062664"/>
    <lineage>
        <taxon>Bacteria</taxon>
        <taxon>Bacillati</taxon>
        <taxon>Bacillota</taxon>
        <taxon>Bacilli</taxon>
        <taxon>Bacillales</taxon>
        <taxon>Staphylococcaceae</taxon>
        <taxon>Staphylococcus</taxon>
    </lineage>
</organism>
<dbReference type="InterPro" id="IPR000182">
    <property type="entry name" value="GNAT_dom"/>
</dbReference>
<evidence type="ECO:0000313" key="5">
    <source>
        <dbReference type="Proteomes" id="UP001170310"/>
    </source>
</evidence>
<keyword evidence="2" id="KW-0012">Acyltransferase</keyword>
<name>A0AAW7YQR7_9STAP</name>